<feature type="region of interest" description="Disordered" evidence="10">
    <location>
        <begin position="328"/>
        <end position="406"/>
    </location>
</feature>
<dbReference type="GO" id="GO:0005737">
    <property type="term" value="C:cytoplasm"/>
    <property type="evidence" value="ECO:0007669"/>
    <property type="project" value="UniProtKB-SubCell"/>
</dbReference>
<protein>
    <recommendedName>
        <fullName evidence="7 8">Cell division protein FtsZ</fullName>
    </recommendedName>
</protein>
<keyword evidence="6 7" id="KW-0131">Cell cycle</keyword>
<organism evidence="13 14">
    <name type="scientific">Nocardia stercoris</name>
    <dbReference type="NCBI Taxonomy" id="2483361"/>
    <lineage>
        <taxon>Bacteria</taxon>
        <taxon>Bacillati</taxon>
        <taxon>Actinomycetota</taxon>
        <taxon>Actinomycetes</taxon>
        <taxon>Mycobacteriales</taxon>
        <taxon>Nocardiaceae</taxon>
        <taxon>Nocardia</taxon>
    </lineage>
</organism>
<dbReference type="PANTHER" id="PTHR30314:SF3">
    <property type="entry name" value="MITOCHONDRIAL DIVISION PROTEIN FSZA"/>
    <property type="match status" value="1"/>
</dbReference>
<dbReference type="InterPro" id="IPR045061">
    <property type="entry name" value="FtsZ/CetZ"/>
</dbReference>
<dbReference type="PROSITE" id="PS01134">
    <property type="entry name" value="FTSZ_1"/>
    <property type="match status" value="1"/>
</dbReference>
<evidence type="ECO:0000313" key="13">
    <source>
        <dbReference type="EMBL" id="RMI29130.1"/>
    </source>
</evidence>
<feature type="binding site" evidence="7">
    <location>
        <position position="184"/>
    </location>
    <ligand>
        <name>GTP</name>
        <dbReference type="ChEBI" id="CHEBI:37565"/>
    </ligand>
</feature>
<evidence type="ECO:0000256" key="7">
    <source>
        <dbReference type="HAMAP-Rule" id="MF_00909"/>
    </source>
</evidence>
<evidence type="ECO:0000313" key="14">
    <source>
        <dbReference type="Proteomes" id="UP000279275"/>
    </source>
</evidence>
<evidence type="ECO:0000259" key="12">
    <source>
        <dbReference type="SMART" id="SM00865"/>
    </source>
</evidence>
<feature type="domain" description="Tubulin/FtsZ GTPase" evidence="11">
    <location>
        <begin position="10"/>
        <end position="202"/>
    </location>
</feature>
<name>A0A3M2KXF4_9NOCA</name>
<dbReference type="NCBIfam" id="TIGR00065">
    <property type="entry name" value="ftsZ"/>
    <property type="match status" value="1"/>
</dbReference>
<dbReference type="InterPro" id="IPR018316">
    <property type="entry name" value="Tubulin/FtsZ_2-layer-sand-dom"/>
</dbReference>
<comment type="function">
    <text evidence="7 9">Essential cell division protein that forms a contractile ring structure (Z ring) at the future cell division site. The regulation of the ring assembly controls the timing and the location of cell division. One of the functions of the FtsZ ring is to recruit other cell division proteins to the septum to produce a new cell wall between the dividing cells. Binds GTP and shows GTPase activity.</text>
</comment>
<evidence type="ECO:0000256" key="9">
    <source>
        <dbReference type="RuleBase" id="RU000631"/>
    </source>
</evidence>
<comment type="similarity">
    <text evidence="1 7 9">Belongs to the FtsZ family.</text>
</comment>
<sequence>MTPPHNYLAVIKVVGIGGGGVNAVNRMIEQGLKGVEFIAVNTDAQALLMSDADVKLDVGRELTRGLGAGADPEVGRKAAEDHKDEIEEVLKGADMVFVTAGEGGGTGTGGAPVVASIARKLGALTIGVVTRPFSFEGKRRSNQAEAGIQALRESCDTLIVIPNDRLLQLGDAAVSLMDAFRSADEVLLNGVQGITDLITTPGLINVDFADVKSVMSGAGSALMGIGSARGEGRSVKAAESAINSPLLEASMDGAHGVLLSIAGGSDLGLFEINEAASLVQEAAHIEANIIFGTVIDDSLGDEVRVTVIAAGFDGGTPARRIESRHTIAAAQSGSVGTAGRTAPVTDHGATRVPDPAPATSMAPERGPAPSYQQRTPVDPAASRQQPPQSDEPNDDDDVDVPSFMRR</sequence>
<dbReference type="Pfam" id="PF00091">
    <property type="entry name" value="Tubulin"/>
    <property type="match status" value="1"/>
</dbReference>
<evidence type="ECO:0000256" key="6">
    <source>
        <dbReference type="ARBA" id="ARBA00023306"/>
    </source>
</evidence>
<feature type="binding site" evidence="7">
    <location>
        <begin position="18"/>
        <end position="22"/>
    </location>
    <ligand>
        <name>GTP</name>
        <dbReference type="ChEBI" id="CHEBI:37565"/>
    </ligand>
</feature>
<dbReference type="PRINTS" id="PR00423">
    <property type="entry name" value="CELLDVISFTSZ"/>
</dbReference>
<evidence type="ECO:0000256" key="2">
    <source>
        <dbReference type="ARBA" id="ARBA00022618"/>
    </source>
</evidence>
<dbReference type="GO" id="GO:0003924">
    <property type="term" value="F:GTPase activity"/>
    <property type="evidence" value="ECO:0007669"/>
    <property type="project" value="UniProtKB-UniRule"/>
</dbReference>
<reference evidence="13 14" key="1">
    <citation type="submission" date="2018-10" db="EMBL/GenBank/DDBJ databases">
        <title>Isolation from cow dung.</title>
        <authorList>
            <person name="Ling L."/>
        </authorList>
    </citation>
    <scope>NUCLEOTIDE SEQUENCE [LARGE SCALE GENOMIC DNA]</scope>
    <source>
        <strain evidence="13 14">NEAU-LL90</strain>
    </source>
</reference>
<evidence type="ECO:0000256" key="4">
    <source>
        <dbReference type="ARBA" id="ARBA00023134"/>
    </source>
</evidence>
<comment type="caution">
    <text evidence="13">The sequence shown here is derived from an EMBL/GenBank/DDBJ whole genome shotgun (WGS) entry which is preliminary data.</text>
</comment>
<keyword evidence="7" id="KW-0963">Cytoplasm</keyword>
<dbReference type="SMART" id="SM00865">
    <property type="entry name" value="Tubulin_C"/>
    <property type="match status" value="1"/>
</dbReference>
<dbReference type="Pfam" id="PF12327">
    <property type="entry name" value="FtsZ_C"/>
    <property type="match status" value="1"/>
</dbReference>
<dbReference type="AlphaFoldDB" id="A0A3M2KXF4"/>
<dbReference type="SUPFAM" id="SSF52490">
    <property type="entry name" value="Tubulin nucleotide-binding domain-like"/>
    <property type="match status" value="1"/>
</dbReference>
<dbReference type="GO" id="GO:0051258">
    <property type="term" value="P:protein polymerization"/>
    <property type="evidence" value="ECO:0007669"/>
    <property type="project" value="UniProtKB-UniRule"/>
</dbReference>
<comment type="subunit">
    <text evidence="7">Homodimer. Polymerizes to form a dynamic ring structure in a strictly GTP-dependent manner. Interacts directly with several other division proteins.</text>
</comment>
<accession>A0A3M2KXF4</accession>
<dbReference type="HAMAP" id="MF_00909">
    <property type="entry name" value="FtsZ"/>
    <property type="match status" value="1"/>
</dbReference>
<dbReference type="InterPro" id="IPR003008">
    <property type="entry name" value="Tubulin_FtsZ_GTPase"/>
</dbReference>
<gene>
    <name evidence="7 13" type="primary">ftsZ</name>
    <name evidence="13" type="ORF">EBN03_27275</name>
</gene>
<evidence type="ECO:0000256" key="8">
    <source>
        <dbReference type="NCBIfam" id="TIGR00065"/>
    </source>
</evidence>
<dbReference type="GO" id="GO:0043093">
    <property type="term" value="P:FtsZ-dependent cytokinesis"/>
    <property type="evidence" value="ECO:0007669"/>
    <property type="project" value="UniProtKB-UniRule"/>
</dbReference>
<dbReference type="InterPro" id="IPR020805">
    <property type="entry name" value="Cell_div_FtsZ_CS"/>
</dbReference>
<dbReference type="InterPro" id="IPR036525">
    <property type="entry name" value="Tubulin/FtsZ_GTPase_sf"/>
</dbReference>
<evidence type="ECO:0000259" key="11">
    <source>
        <dbReference type="SMART" id="SM00864"/>
    </source>
</evidence>
<evidence type="ECO:0000256" key="3">
    <source>
        <dbReference type="ARBA" id="ARBA00022741"/>
    </source>
</evidence>
<dbReference type="PANTHER" id="PTHR30314">
    <property type="entry name" value="CELL DIVISION PROTEIN FTSZ-RELATED"/>
    <property type="match status" value="1"/>
</dbReference>
<proteinExistence type="inferred from homology"/>
<dbReference type="InterPro" id="IPR008280">
    <property type="entry name" value="Tub_FtsZ_C"/>
</dbReference>
<dbReference type="CDD" id="cd02201">
    <property type="entry name" value="FtsZ_type1"/>
    <property type="match status" value="1"/>
</dbReference>
<dbReference type="Proteomes" id="UP000279275">
    <property type="component" value="Unassembled WGS sequence"/>
</dbReference>
<keyword evidence="2 7" id="KW-0132">Cell division</keyword>
<dbReference type="InterPro" id="IPR024757">
    <property type="entry name" value="FtsZ_C"/>
</dbReference>
<dbReference type="GO" id="GO:0000917">
    <property type="term" value="P:division septum assembly"/>
    <property type="evidence" value="ECO:0007669"/>
    <property type="project" value="UniProtKB-KW"/>
</dbReference>
<dbReference type="FunFam" id="3.40.50.1440:FF:000001">
    <property type="entry name" value="Cell division protein FtsZ"/>
    <property type="match status" value="1"/>
</dbReference>
<evidence type="ECO:0000256" key="5">
    <source>
        <dbReference type="ARBA" id="ARBA00023210"/>
    </source>
</evidence>
<comment type="subcellular location">
    <subcellularLocation>
        <location evidence="7">Cytoplasm</location>
    </subcellularLocation>
    <text evidence="7">Assembles at midcell at the inner surface of the cytoplasmic membrane.</text>
</comment>
<keyword evidence="5 7" id="KW-0717">Septation</keyword>
<feature type="binding site" evidence="7">
    <location>
        <begin position="105"/>
        <end position="107"/>
    </location>
    <ligand>
        <name>GTP</name>
        <dbReference type="ChEBI" id="CHEBI:37565"/>
    </ligand>
</feature>
<dbReference type="Gene3D" id="3.30.1330.20">
    <property type="entry name" value="Tubulin/FtsZ, C-terminal domain"/>
    <property type="match status" value="1"/>
</dbReference>
<keyword evidence="14" id="KW-1185">Reference proteome</keyword>
<feature type="binding site" evidence="7">
    <location>
        <position position="136"/>
    </location>
    <ligand>
        <name>GTP</name>
        <dbReference type="ChEBI" id="CHEBI:37565"/>
    </ligand>
</feature>
<evidence type="ECO:0000256" key="1">
    <source>
        <dbReference type="ARBA" id="ARBA00009690"/>
    </source>
</evidence>
<dbReference type="OrthoDB" id="9813375at2"/>
<dbReference type="InterPro" id="IPR000158">
    <property type="entry name" value="Cell_div_FtsZ"/>
</dbReference>
<keyword evidence="3 7" id="KW-0547">Nucleotide-binding</keyword>
<dbReference type="SUPFAM" id="SSF55307">
    <property type="entry name" value="Tubulin C-terminal domain-like"/>
    <property type="match status" value="1"/>
</dbReference>
<keyword evidence="4 7" id="KW-0342">GTP-binding</keyword>
<dbReference type="SMART" id="SM00864">
    <property type="entry name" value="Tubulin"/>
    <property type="match status" value="1"/>
</dbReference>
<evidence type="ECO:0000256" key="10">
    <source>
        <dbReference type="SAM" id="MobiDB-lite"/>
    </source>
</evidence>
<dbReference type="InterPro" id="IPR037103">
    <property type="entry name" value="Tubulin/FtsZ-like_C"/>
</dbReference>
<dbReference type="GO" id="GO:0005525">
    <property type="term" value="F:GTP binding"/>
    <property type="evidence" value="ECO:0007669"/>
    <property type="project" value="UniProtKB-UniRule"/>
</dbReference>
<dbReference type="RefSeq" id="WP_122190998.1">
    <property type="nucleotide sequence ID" value="NZ_RFFH01000016.1"/>
</dbReference>
<feature type="binding site" evidence="7">
    <location>
        <position position="140"/>
    </location>
    <ligand>
        <name>GTP</name>
        <dbReference type="ChEBI" id="CHEBI:37565"/>
    </ligand>
</feature>
<dbReference type="GO" id="GO:0032153">
    <property type="term" value="C:cell division site"/>
    <property type="evidence" value="ECO:0007669"/>
    <property type="project" value="UniProtKB-UniRule"/>
</dbReference>
<dbReference type="PROSITE" id="PS01135">
    <property type="entry name" value="FTSZ_2"/>
    <property type="match status" value="1"/>
</dbReference>
<dbReference type="EMBL" id="RFFH01000016">
    <property type="protein sequence ID" value="RMI29130.1"/>
    <property type="molecule type" value="Genomic_DNA"/>
</dbReference>
<feature type="domain" description="Tubulin/FtsZ 2-layer sandwich" evidence="12">
    <location>
        <begin position="204"/>
        <end position="321"/>
    </location>
</feature>
<dbReference type="Gene3D" id="3.40.50.1440">
    <property type="entry name" value="Tubulin/FtsZ, GTPase domain"/>
    <property type="match status" value="1"/>
</dbReference>